<keyword evidence="3" id="KW-0378">Hydrolase</keyword>
<evidence type="ECO:0000259" key="6">
    <source>
        <dbReference type="PROSITE" id="PS50249"/>
    </source>
</evidence>
<keyword evidence="8" id="KW-1185">Reference proteome</keyword>
<dbReference type="Gene3D" id="3.40.140.10">
    <property type="entry name" value="Cytidine Deaminase, domain 2"/>
    <property type="match status" value="1"/>
</dbReference>
<dbReference type="GO" id="GO:0008235">
    <property type="term" value="F:metalloexopeptidase activity"/>
    <property type="evidence" value="ECO:0007669"/>
    <property type="project" value="TreeGrafter"/>
</dbReference>
<keyword evidence="4" id="KW-0862">Zinc</keyword>
<keyword evidence="1" id="KW-0645">Protease</keyword>
<dbReference type="PANTHER" id="PTHR34858:SF1">
    <property type="entry name" value="CYSO-CYSTEINE PEPTIDASE"/>
    <property type="match status" value="1"/>
</dbReference>
<evidence type="ECO:0000256" key="2">
    <source>
        <dbReference type="ARBA" id="ARBA00022723"/>
    </source>
</evidence>
<evidence type="ECO:0000313" key="7">
    <source>
        <dbReference type="EMBL" id="SMO52175.1"/>
    </source>
</evidence>
<dbReference type="GO" id="GO:0008270">
    <property type="term" value="F:zinc ion binding"/>
    <property type="evidence" value="ECO:0007669"/>
    <property type="project" value="TreeGrafter"/>
</dbReference>
<dbReference type="InterPro" id="IPR037518">
    <property type="entry name" value="MPN"/>
</dbReference>
<organism evidence="7 8">
    <name type="scientific">Fodinibius sediminis</name>
    <dbReference type="NCBI Taxonomy" id="1214077"/>
    <lineage>
        <taxon>Bacteria</taxon>
        <taxon>Pseudomonadati</taxon>
        <taxon>Balneolota</taxon>
        <taxon>Balneolia</taxon>
        <taxon>Balneolales</taxon>
        <taxon>Balneolaceae</taxon>
        <taxon>Fodinibius</taxon>
    </lineage>
</organism>
<sequence length="147" mass="17295">MKLNIAPQAYQNMQDHAESDYPKECCGFLYGQEEEIRQLQISRRVVNAREGDQRRRFQIDPKDYQEAEEYALIHDLDLLGVYHSHPDHPAVPSEHDREIAMPWFSYLIISVQDGNVTATRSWRLNERHEFGEEPIEITELLTDKPKT</sequence>
<accession>A0A521BYN7</accession>
<evidence type="ECO:0000256" key="4">
    <source>
        <dbReference type="ARBA" id="ARBA00022833"/>
    </source>
</evidence>
<protein>
    <submittedName>
        <fullName evidence="7">Proteasome lid subunit RPN8/RPN11, contains Jab1/MPN metalloenzyme (JAMM) motif</fullName>
    </submittedName>
</protein>
<dbReference type="Proteomes" id="UP000317593">
    <property type="component" value="Unassembled WGS sequence"/>
</dbReference>
<keyword evidence="5" id="KW-0482">Metalloprotease</keyword>
<evidence type="ECO:0000313" key="8">
    <source>
        <dbReference type="Proteomes" id="UP000317593"/>
    </source>
</evidence>
<dbReference type="AlphaFoldDB" id="A0A521BYN7"/>
<dbReference type="InterPro" id="IPR028090">
    <property type="entry name" value="JAB_dom_prok"/>
</dbReference>
<reference evidence="7 8" key="1">
    <citation type="submission" date="2017-05" db="EMBL/GenBank/DDBJ databases">
        <authorList>
            <person name="Varghese N."/>
            <person name="Submissions S."/>
        </authorList>
    </citation>
    <scope>NUCLEOTIDE SEQUENCE [LARGE SCALE GENOMIC DNA]</scope>
    <source>
        <strain evidence="7 8">DSM 21194</strain>
    </source>
</reference>
<dbReference type="Pfam" id="PF14464">
    <property type="entry name" value="Prok-JAB"/>
    <property type="match status" value="1"/>
</dbReference>
<dbReference type="CDD" id="cd08070">
    <property type="entry name" value="MPN_like"/>
    <property type="match status" value="1"/>
</dbReference>
<dbReference type="InterPro" id="IPR051929">
    <property type="entry name" value="VirAsm_ModProt"/>
</dbReference>
<dbReference type="GO" id="GO:0006508">
    <property type="term" value="P:proteolysis"/>
    <property type="evidence" value="ECO:0007669"/>
    <property type="project" value="UniProtKB-KW"/>
</dbReference>
<feature type="domain" description="MPN" evidence="6">
    <location>
        <begin position="3"/>
        <end position="131"/>
    </location>
</feature>
<dbReference type="FunFam" id="3.40.140.10:FF:000085">
    <property type="entry name" value="Mov34/MPN/PAD-1 family protein"/>
    <property type="match status" value="1"/>
</dbReference>
<dbReference type="RefSeq" id="WP_142713703.1">
    <property type="nucleotide sequence ID" value="NZ_FXTH01000004.1"/>
</dbReference>
<dbReference type="SMART" id="SM00232">
    <property type="entry name" value="JAB_MPN"/>
    <property type="match status" value="1"/>
</dbReference>
<keyword evidence="2" id="KW-0479">Metal-binding</keyword>
<evidence type="ECO:0000256" key="5">
    <source>
        <dbReference type="ARBA" id="ARBA00023049"/>
    </source>
</evidence>
<dbReference type="OrthoDB" id="9802958at2"/>
<dbReference type="GO" id="GO:0000502">
    <property type="term" value="C:proteasome complex"/>
    <property type="evidence" value="ECO:0007669"/>
    <property type="project" value="UniProtKB-KW"/>
</dbReference>
<evidence type="ECO:0000256" key="3">
    <source>
        <dbReference type="ARBA" id="ARBA00022801"/>
    </source>
</evidence>
<name>A0A521BYN7_9BACT</name>
<dbReference type="EMBL" id="FXTH01000004">
    <property type="protein sequence ID" value="SMO52175.1"/>
    <property type="molecule type" value="Genomic_DNA"/>
</dbReference>
<gene>
    <name evidence="7" type="ORF">SAMN06265218_104189</name>
</gene>
<evidence type="ECO:0000256" key="1">
    <source>
        <dbReference type="ARBA" id="ARBA00022670"/>
    </source>
</evidence>
<dbReference type="PANTHER" id="PTHR34858">
    <property type="entry name" value="CYSO-CYSTEINE PEPTIDASE"/>
    <property type="match status" value="1"/>
</dbReference>
<dbReference type="PROSITE" id="PS50249">
    <property type="entry name" value="MPN"/>
    <property type="match status" value="1"/>
</dbReference>
<proteinExistence type="predicted"/>
<dbReference type="InterPro" id="IPR000555">
    <property type="entry name" value="JAMM/MPN+_dom"/>
</dbReference>
<keyword evidence="7" id="KW-0647">Proteasome</keyword>
<dbReference type="SUPFAM" id="SSF102712">
    <property type="entry name" value="JAB1/MPN domain"/>
    <property type="match status" value="1"/>
</dbReference>